<dbReference type="RefSeq" id="WP_114837952.1">
    <property type="nucleotide sequence ID" value="NZ_CP031217.1"/>
</dbReference>
<accession>A0AAX2AAP9</accession>
<name>A0AAX2AAP9_9BACT</name>
<evidence type="ECO:0000313" key="1">
    <source>
        <dbReference type="EMBL" id="AXH11054.1"/>
    </source>
</evidence>
<evidence type="ECO:0000313" key="4">
    <source>
        <dbReference type="Proteomes" id="UP000289193"/>
    </source>
</evidence>
<gene>
    <name evidence="1" type="ORF">ABIV_0011</name>
    <name evidence="2" type="ORF">CRV05_08485</name>
</gene>
<evidence type="ECO:0000313" key="3">
    <source>
        <dbReference type="Proteomes" id="UP000253850"/>
    </source>
</evidence>
<sequence length="109" mass="12370">MSALEKPLEEQLNLAVNCTEFDTLWELHKSPYMNVRRAVARNSNIDSKIADNLIADPVLNVSYMAKLSSKATKNREFKTILTDCVLCDKCEIGLDCLECEEKKNKMLNS</sequence>
<dbReference type="KEGG" id="hbv:ABIV_0011"/>
<evidence type="ECO:0000313" key="2">
    <source>
        <dbReference type="EMBL" id="RXK09756.1"/>
    </source>
</evidence>
<protein>
    <submittedName>
        <fullName evidence="2">Uncharacterized protein</fullName>
    </submittedName>
</protein>
<organism evidence="2 4">
    <name type="scientific">Halarcobacter bivalviorum</name>
    <dbReference type="NCBI Taxonomy" id="663364"/>
    <lineage>
        <taxon>Bacteria</taxon>
        <taxon>Pseudomonadati</taxon>
        <taxon>Campylobacterota</taxon>
        <taxon>Epsilonproteobacteria</taxon>
        <taxon>Campylobacterales</taxon>
        <taxon>Arcobacteraceae</taxon>
        <taxon>Halarcobacter</taxon>
    </lineage>
</organism>
<dbReference type="Proteomes" id="UP000289193">
    <property type="component" value="Unassembled WGS sequence"/>
</dbReference>
<dbReference type="Proteomes" id="UP000253850">
    <property type="component" value="Chromosome"/>
</dbReference>
<dbReference type="EMBL" id="PDKM01000004">
    <property type="protein sequence ID" value="RXK09756.1"/>
    <property type="molecule type" value="Genomic_DNA"/>
</dbReference>
<keyword evidence="4" id="KW-1185">Reference proteome</keyword>
<dbReference type="AlphaFoldDB" id="A0AAX2AAP9"/>
<reference evidence="1 3" key="2">
    <citation type="submission" date="2018-07" db="EMBL/GenBank/DDBJ databases">
        <title>Complete genome of the Arcobacter bivalviorum type strain LMG 26154.</title>
        <authorList>
            <person name="Miller W.G."/>
            <person name="Yee E."/>
            <person name="Bono J.L."/>
        </authorList>
    </citation>
    <scope>NUCLEOTIDE SEQUENCE [LARGE SCALE GENOMIC DNA]</scope>
    <source>
        <strain evidence="1 3">LMG 26154</strain>
    </source>
</reference>
<proteinExistence type="predicted"/>
<dbReference type="EMBL" id="CP031217">
    <property type="protein sequence ID" value="AXH11054.1"/>
    <property type="molecule type" value="Genomic_DNA"/>
</dbReference>
<reference evidence="2 4" key="1">
    <citation type="submission" date="2017-10" db="EMBL/GenBank/DDBJ databases">
        <title>Genomics of the genus Arcobacter.</title>
        <authorList>
            <person name="Perez-Cataluna A."/>
            <person name="Figueras M.J."/>
        </authorList>
    </citation>
    <scope>NUCLEOTIDE SEQUENCE [LARGE SCALE GENOMIC DNA]</scope>
    <source>
        <strain evidence="2 4">CECT 7835</strain>
    </source>
</reference>